<evidence type="ECO:0000313" key="1">
    <source>
        <dbReference type="EMBL" id="MBZ7988172.1"/>
    </source>
</evidence>
<proteinExistence type="predicted"/>
<keyword evidence="2" id="KW-1185">Reference proteome</keyword>
<gene>
    <name evidence="1" type="ORF">AVCANL283_08730</name>
</gene>
<evidence type="ECO:0000313" key="2">
    <source>
        <dbReference type="Proteomes" id="UP000786183"/>
    </source>
</evidence>
<dbReference type="RefSeq" id="WP_172234242.1">
    <property type="nucleotide sequence ID" value="NZ_CP035946.1"/>
</dbReference>
<comment type="caution">
    <text evidence="1">The sequence shown here is derived from an EMBL/GenBank/DDBJ whole genome shotgun (WGS) entry which is preliminary data.</text>
</comment>
<name>A0ABS7WTS6_9BACT</name>
<protein>
    <submittedName>
        <fullName evidence="1">Uncharacterized protein</fullName>
    </submittedName>
</protein>
<sequence length="214" mass="25249">MQIDNSNFILRDWNDAYKDYKKAKTQEEESKYLKELTDIAVFKGWNDTQTNSSNTTPTDISNTSMFYIYMLDCNYAKLHPETFISKLLQNNDEAKDIKTFLKENALNNDYTANYDYKIKELFASNISIDDFKQKYLNRISELKQENLKNNIKAINKEINKTDNFKPIEAKSTNVRESMQDILKKIDINKIKDERDLLALILAYKNSENLYDKRV</sequence>
<dbReference type="EMBL" id="JACGBB010000047">
    <property type="protein sequence ID" value="MBZ7988172.1"/>
    <property type="molecule type" value="Genomic_DNA"/>
</dbReference>
<accession>A0ABS7WTS6</accession>
<organism evidence="1 2">
    <name type="scientific">Campylobacter canadensis</name>
    <dbReference type="NCBI Taxonomy" id="449520"/>
    <lineage>
        <taxon>Bacteria</taxon>
        <taxon>Pseudomonadati</taxon>
        <taxon>Campylobacterota</taxon>
        <taxon>Epsilonproteobacteria</taxon>
        <taxon>Campylobacterales</taxon>
        <taxon>Campylobacteraceae</taxon>
        <taxon>Campylobacter</taxon>
    </lineage>
</organism>
<reference evidence="1 2" key="1">
    <citation type="submission" date="2020-07" db="EMBL/GenBank/DDBJ databases">
        <title>Transfer of Campylobacter canadensis to the novel genus Avispirillum gen. nov., that also includes two novel species recovered from migratory waterfowl: Avispirillum anseris sp. nov. and Avispirillum brantae sp. nov.</title>
        <authorList>
            <person name="Miller W.G."/>
            <person name="Chapman M.H."/>
            <person name="Yee E."/>
            <person name="Inglis G.D."/>
        </authorList>
    </citation>
    <scope>NUCLEOTIDE SEQUENCE [LARGE SCALE GENOMIC DNA]</scope>
    <source>
        <strain evidence="1 2">L283</strain>
    </source>
</reference>
<dbReference type="Proteomes" id="UP000786183">
    <property type="component" value="Unassembled WGS sequence"/>
</dbReference>